<dbReference type="AlphaFoldDB" id="A0A9N9LEK5"/>
<dbReference type="EMBL" id="CAJVRM010000050">
    <property type="protein sequence ID" value="CAG8972653.1"/>
    <property type="molecule type" value="Genomic_DNA"/>
</dbReference>
<evidence type="ECO:0000313" key="1">
    <source>
        <dbReference type="EMBL" id="CAG8972653.1"/>
    </source>
</evidence>
<protein>
    <submittedName>
        <fullName evidence="1">Uncharacterized protein</fullName>
    </submittedName>
</protein>
<name>A0A9N9LEK5_9HELO</name>
<organism evidence="1 2">
    <name type="scientific">Hymenoscyphus albidus</name>
    <dbReference type="NCBI Taxonomy" id="595503"/>
    <lineage>
        <taxon>Eukaryota</taxon>
        <taxon>Fungi</taxon>
        <taxon>Dikarya</taxon>
        <taxon>Ascomycota</taxon>
        <taxon>Pezizomycotina</taxon>
        <taxon>Leotiomycetes</taxon>
        <taxon>Helotiales</taxon>
        <taxon>Helotiaceae</taxon>
        <taxon>Hymenoscyphus</taxon>
    </lineage>
</organism>
<reference evidence="1" key="1">
    <citation type="submission" date="2021-07" db="EMBL/GenBank/DDBJ databases">
        <authorList>
            <person name="Durling M."/>
        </authorList>
    </citation>
    <scope>NUCLEOTIDE SEQUENCE</scope>
</reference>
<gene>
    <name evidence="1" type="ORF">HYALB_00011392</name>
</gene>
<keyword evidence="2" id="KW-1185">Reference proteome</keyword>
<evidence type="ECO:0000313" key="2">
    <source>
        <dbReference type="Proteomes" id="UP000701801"/>
    </source>
</evidence>
<proteinExistence type="predicted"/>
<sequence>MATMNVSLALSSNRVSDELSPLRPMKNQCTREYIETYHRHMPKDTPVQEWESRYALYAL</sequence>
<comment type="caution">
    <text evidence="1">The sequence shown here is derived from an EMBL/GenBank/DDBJ whole genome shotgun (WGS) entry which is preliminary data.</text>
</comment>
<accession>A0A9N9LEK5</accession>
<dbReference type="Proteomes" id="UP000701801">
    <property type="component" value="Unassembled WGS sequence"/>
</dbReference>